<feature type="non-terminal residue" evidence="1">
    <location>
        <position position="46"/>
    </location>
</feature>
<protein>
    <recommendedName>
        <fullName evidence="2">Carbamoyltransferase domain-containing protein</fullName>
    </recommendedName>
</protein>
<accession>A0A382PHZ4</accession>
<evidence type="ECO:0008006" key="2">
    <source>
        <dbReference type="Google" id="ProtNLM"/>
    </source>
</evidence>
<dbReference type="EMBL" id="UINC01107155">
    <property type="protein sequence ID" value="SVC72318.1"/>
    <property type="molecule type" value="Genomic_DNA"/>
</dbReference>
<evidence type="ECO:0000313" key="1">
    <source>
        <dbReference type="EMBL" id="SVC72318.1"/>
    </source>
</evidence>
<reference evidence="1" key="1">
    <citation type="submission" date="2018-05" db="EMBL/GenBank/DDBJ databases">
        <authorList>
            <person name="Lanie J.A."/>
            <person name="Ng W.-L."/>
            <person name="Kazmierczak K.M."/>
            <person name="Andrzejewski T.M."/>
            <person name="Davidsen T.M."/>
            <person name="Wayne K.J."/>
            <person name="Tettelin H."/>
            <person name="Glass J.I."/>
            <person name="Rusch D."/>
            <person name="Podicherti R."/>
            <person name="Tsui H.-C.T."/>
            <person name="Winkler M.E."/>
        </authorList>
    </citation>
    <scope>NUCLEOTIDE SEQUENCE</scope>
</reference>
<sequence>MNILGITLGHDSSVALIVDGVVHGIMEAERYFRQKRYKLHCLTLEP</sequence>
<dbReference type="AlphaFoldDB" id="A0A382PHZ4"/>
<organism evidence="1">
    <name type="scientific">marine metagenome</name>
    <dbReference type="NCBI Taxonomy" id="408172"/>
    <lineage>
        <taxon>unclassified sequences</taxon>
        <taxon>metagenomes</taxon>
        <taxon>ecological metagenomes</taxon>
    </lineage>
</organism>
<dbReference type="Gene3D" id="3.30.420.40">
    <property type="match status" value="1"/>
</dbReference>
<proteinExistence type="predicted"/>
<name>A0A382PHZ4_9ZZZZ</name>
<gene>
    <name evidence="1" type="ORF">METZ01_LOCUS325172</name>
</gene>